<reference evidence="3" key="1">
    <citation type="submission" date="2020-11" db="EMBL/GenBank/DDBJ databases">
        <authorList>
            <person name="Tran Van P."/>
        </authorList>
    </citation>
    <scope>NUCLEOTIDE SEQUENCE</scope>
</reference>
<protein>
    <submittedName>
        <fullName evidence="3">Uncharacterized protein</fullName>
    </submittedName>
</protein>
<dbReference type="EMBL" id="OB706062">
    <property type="protein sequence ID" value="CAD7238655.1"/>
    <property type="molecule type" value="Genomic_DNA"/>
</dbReference>
<dbReference type="GO" id="GO:0030527">
    <property type="term" value="F:structural constituent of chromatin"/>
    <property type="evidence" value="ECO:0007669"/>
    <property type="project" value="InterPro"/>
</dbReference>
<evidence type="ECO:0000256" key="2">
    <source>
        <dbReference type="RuleBase" id="RU003939"/>
    </source>
</evidence>
<dbReference type="GO" id="GO:0003677">
    <property type="term" value="F:DNA binding"/>
    <property type="evidence" value="ECO:0007669"/>
    <property type="project" value="UniProtKB-KW"/>
</dbReference>
<dbReference type="CDD" id="cd13831">
    <property type="entry name" value="HU"/>
    <property type="match status" value="1"/>
</dbReference>
<dbReference type="InterPro" id="IPR010992">
    <property type="entry name" value="IHF-like_DNA-bd_dom_sf"/>
</dbReference>
<dbReference type="Gene3D" id="4.10.520.10">
    <property type="entry name" value="IHF-like DNA-binding proteins"/>
    <property type="match status" value="1"/>
</dbReference>
<comment type="similarity">
    <text evidence="2">Belongs to the bacterial histone-like protein family.</text>
</comment>
<sequence>MSGKQLKKSELVAAIAEASGADKKTANNVVDALVNVITSEVAAGNAVVLPGVGKFQAKDRPARTVRNPSTGESMEKAADKTVRVTVAKALKDANIGAINNLQRVTHIVIGNNHANIAIHQMSHELTDIINGDRVNTCKWLVEQNIVWIGCKRASNFNASPFAA</sequence>
<evidence type="ECO:0000313" key="3">
    <source>
        <dbReference type="EMBL" id="CAD7238655.1"/>
    </source>
</evidence>
<keyword evidence="1" id="KW-0238">DNA-binding</keyword>
<dbReference type="SMART" id="SM00411">
    <property type="entry name" value="BHL"/>
    <property type="match status" value="1"/>
</dbReference>
<dbReference type="AlphaFoldDB" id="A0A7R8WXE5"/>
<dbReference type="InterPro" id="IPR000119">
    <property type="entry name" value="Hist_DNA-bd"/>
</dbReference>
<gene>
    <name evidence="3" type="ORF">CTOB1V02_LOCUS16470</name>
</gene>
<dbReference type="PANTHER" id="PTHR33175:SF3">
    <property type="entry name" value="DNA-BINDING PROTEIN HU-BETA"/>
    <property type="match status" value="1"/>
</dbReference>
<name>A0A7R8WXE5_9CRUS</name>
<organism evidence="3">
    <name type="scientific">Cyprideis torosa</name>
    <dbReference type="NCBI Taxonomy" id="163714"/>
    <lineage>
        <taxon>Eukaryota</taxon>
        <taxon>Metazoa</taxon>
        <taxon>Ecdysozoa</taxon>
        <taxon>Arthropoda</taxon>
        <taxon>Crustacea</taxon>
        <taxon>Oligostraca</taxon>
        <taxon>Ostracoda</taxon>
        <taxon>Podocopa</taxon>
        <taxon>Podocopida</taxon>
        <taxon>Cytherocopina</taxon>
        <taxon>Cytheroidea</taxon>
        <taxon>Cytherideidae</taxon>
        <taxon>Cyprideis</taxon>
    </lineage>
</organism>
<dbReference type="PRINTS" id="PR01727">
    <property type="entry name" value="DNABINDINGHU"/>
</dbReference>
<dbReference type="PANTHER" id="PTHR33175">
    <property type="entry name" value="DNA-BINDING PROTEIN HU"/>
    <property type="match status" value="1"/>
</dbReference>
<dbReference type="SUPFAM" id="SSF47729">
    <property type="entry name" value="IHF-like DNA-binding proteins"/>
    <property type="match status" value="1"/>
</dbReference>
<accession>A0A7R8WXE5</accession>
<dbReference type="Pfam" id="PF00216">
    <property type="entry name" value="Bac_DNA_binding"/>
    <property type="match status" value="1"/>
</dbReference>
<evidence type="ECO:0000256" key="1">
    <source>
        <dbReference type="ARBA" id="ARBA00023125"/>
    </source>
</evidence>
<proteinExistence type="inferred from homology"/>
<dbReference type="OrthoDB" id="8300363at2759"/>